<protein>
    <submittedName>
        <fullName evidence="3">Uncharacterized protein</fullName>
    </submittedName>
</protein>
<evidence type="ECO:0000256" key="2">
    <source>
        <dbReference type="ARBA" id="ARBA00023043"/>
    </source>
</evidence>
<dbReference type="PANTHER" id="PTHR24198:SF165">
    <property type="entry name" value="ANKYRIN REPEAT-CONTAINING PROTEIN-RELATED"/>
    <property type="match status" value="1"/>
</dbReference>
<dbReference type="SUPFAM" id="SSF48403">
    <property type="entry name" value="Ankyrin repeat"/>
    <property type="match status" value="1"/>
</dbReference>
<dbReference type="Gene3D" id="1.25.40.20">
    <property type="entry name" value="Ankyrin repeat-containing domain"/>
    <property type="match status" value="1"/>
</dbReference>
<evidence type="ECO:0000313" key="3">
    <source>
        <dbReference type="EMBL" id="ORX98959.1"/>
    </source>
</evidence>
<keyword evidence="4" id="KW-1185">Reference proteome</keyword>
<name>A0A1Y1YLS6_9FUNG</name>
<dbReference type="STRING" id="1754190.A0A1Y1YLS6"/>
<keyword evidence="2" id="KW-0040">ANK repeat</keyword>
<gene>
    <name evidence="3" type="ORF">LY90DRAFT_519943</name>
</gene>
<dbReference type="InterPro" id="IPR002110">
    <property type="entry name" value="Ankyrin_rpt"/>
</dbReference>
<keyword evidence="1" id="KW-0677">Repeat</keyword>
<dbReference type="SMART" id="SM00248">
    <property type="entry name" value="ANK"/>
    <property type="match status" value="4"/>
</dbReference>
<dbReference type="PANTHER" id="PTHR24198">
    <property type="entry name" value="ANKYRIN REPEAT AND PROTEIN KINASE DOMAIN-CONTAINING PROTEIN"/>
    <property type="match status" value="1"/>
</dbReference>
<accession>A0A1Y1YLS6</accession>
<organism evidence="3 4">
    <name type="scientific">Neocallimastix californiae</name>
    <dbReference type="NCBI Taxonomy" id="1754190"/>
    <lineage>
        <taxon>Eukaryota</taxon>
        <taxon>Fungi</taxon>
        <taxon>Fungi incertae sedis</taxon>
        <taxon>Chytridiomycota</taxon>
        <taxon>Chytridiomycota incertae sedis</taxon>
        <taxon>Neocallimastigomycetes</taxon>
        <taxon>Neocallimastigales</taxon>
        <taxon>Neocallimastigaceae</taxon>
        <taxon>Neocallimastix</taxon>
    </lineage>
</organism>
<reference evidence="3 4" key="1">
    <citation type="submission" date="2016-08" db="EMBL/GenBank/DDBJ databases">
        <title>A Parts List for Fungal Cellulosomes Revealed by Comparative Genomics.</title>
        <authorList>
            <consortium name="DOE Joint Genome Institute"/>
            <person name="Haitjema C.H."/>
            <person name="Gilmore S.P."/>
            <person name="Henske J.K."/>
            <person name="Solomon K.V."/>
            <person name="De Groot R."/>
            <person name="Kuo A."/>
            <person name="Mondo S.J."/>
            <person name="Salamov A.A."/>
            <person name="Labutti K."/>
            <person name="Zhao Z."/>
            <person name="Chiniquy J."/>
            <person name="Barry K."/>
            <person name="Brewer H.M."/>
            <person name="Purvine S.O."/>
            <person name="Wright A.T."/>
            <person name="Boxma B."/>
            <person name="Van Alen T."/>
            <person name="Hackstein J.H."/>
            <person name="Baker S.E."/>
            <person name="Grigoriev I.V."/>
            <person name="O'Malley M.A."/>
        </authorList>
    </citation>
    <scope>NUCLEOTIDE SEQUENCE [LARGE SCALE GENOMIC DNA]</scope>
    <source>
        <strain evidence="3 4">G1</strain>
    </source>
</reference>
<dbReference type="AlphaFoldDB" id="A0A1Y1YLS6"/>
<dbReference type="EMBL" id="MCOG01000555">
    <property type="protein sequence ID" value="ORX98959.1"/>
    <property type="molecule type" value="Genomic_DNA"/>
</dbReference>
<dbReference type="OrthoDB" id="2106243at2759"/>
<dbReference type="InterPro" id="IPR036770">
    <property type="entry name" value="Ankyrin_rpt-contain_sf"/>
</dbReference>
<sequence>MISTSIFKLQTIMHISIFLGLKNISLDIIEKRQNIYTMINHEEDNTGLFKSIILNDHFSLYVKKKLIKALCLRLEINKFNNWRNPLVILMNMKSENNAFKLAYFFLKKMDLKIDNCFKDRYKNSLVFATEYNLYNFVDFLLRKKYIDNYENIRNAIKSAIFKAIELKNIKILELLLKKFRGNINWYNSCGESPIKLAVDSNDLNMVKLLVKRKSNIEDKIIYKQKYSILHYSLIKNDSNEDIIKYFVGVKAKMNIENQNEFEKLFGRLDRKGKISLLKCFVNYKEKNFMENFLRYTLTFNRRDILKNFV</sequence>
<evidence type="ECO:0000256" key="1">
    <source>
        <dbReference type="ARBA" id="ARBA00022737"/>
    </source>
</evidence>
<dbReference type="Proteomes" id="UP000193920">
    <property type="component" value="Unassembled WGS sequence"/>
</dbReference>
<comment type="caution">
    <text evidence="3">The sequence shown here is derived from an EMBL/GenBank/DDBJ whole genome shotgun (WGS) entry which is preliminary data.</text>
</comment>
<dbReference type="Pfam" id="PF12796">
    <property type="entry name" value="Ank_2"/>
    <property type="match status" value="1"/>
</dbReference>
<proteinExistence type="predicted"/>
<evidence type="ECO:0000313" key="4">
    <source>
        <dbReference type="Proteomes" id="UP000193920"/>
    </source>
</evidence>